<proteinExistence type="inferred from homology"/>
<feature type="transmembrane region" description="Helical" evidence="14">
    <location>
        <begin position="497"/>
        <end position="517"/>
    </location>
</feature>
<feature type="transmembrane region" description="Helical" evidence="14">
    <location>
        <begin position="52"/>
        <end position="75"/>
    </location>
</feature>
<dbReference type="InterPro" id="IPR022791">
    <property type="entry name" value="L-PG_synthase/AglD"/>
</dbReference>
<comment type="similarity">
    <text evidence="2">Belongs to the LPG synthase family.</text>
</comment>
<sequence length="849" mass="92295">MRAFPIRASKRLAILAAMLALMALGLTALGGLLRNVHAHQVRQAFHAIPSKSLLACLALTASSYLLLTFYDVLALRAIGRRLPYVKAALASFTSYTLSHNLGLSLLTGGSARYRIYAAEGLSLAEVAQVIALASATFWGGVFATTAIACLLWPRSAAIGALGLPPPLLQAIAAAVLLAFATLLFLAGRGGRPLCFHRWRLPLPGAPAMLLQLAIGALDLAAASAALFVLVPGLGTPMWPAFFIAYATAIIVALLSHVPGGVGVFEAVILAALPPEIDRAQWAAALIAYRLIYYLLPFAVAASLVLVREGQRLRHPMGRTLRGLRMVTTGLAPLMTAALVFLCGAMLLISGSLPAIPHRIALLDAVVPLAFIEASHMAGSLVGAALLVLSAGLYRRLDGAFWLTRGLLIAGACFSLAKGLDYEEAAIALLIAGMLQWTKPAFYRRTRLINAAFTPGWIATVATVVGLSLWIGFFAYKHVEYSNELWWHFAERGDASRFLRASLGTALFLAVVALWRLFRPAPTDAHPGDGRGPPEPALTLARRADANLALTGDKYFLSSESGRCFLMYRQRGHSWIVMGDPVGDRREWADLLWRLRERADAAQGRLLLYQISADCLPLAIETGLQVVKYGEEAHIDLRTFSLDGPGAKSLRHAARRAARDGASFEILPARRIDAVMDELARVSTDWLQAKRQKEKHFSIGSFNPAYMRRFDCALVRREGAIVAFANIWTTPDRSELSVDLMRHSVDAPYGTMDFLFTRLMQWGRDQGYAWFNLGMAPLSGLEARRLAPLWSKLGALVYEHGNRLYGFEGLRAYKTKFSPLWEPRYVAGGQGLALGRALIDLQALIGDGRG</sequence>
<feature type="transmembrane region" description="Helical" evidence="14">
    <location>
        <begin position="207"/>
        <end position="230"/>
    </location>
</feature>
<dbReference type="GO" id="GO:0006629">
    <property type="term" value="P:lipid metabolic process"/>
    <property type="evidence" value="ECO:0007669"/>
    <property type="project" value="UniProtKB-KW"/>
</dbReference>
<dbReference type="InterPro" id="IPR016181">
    <property type="entry name" value="Acyl_CoA_acyltransferase"/>
</dbReference>
<evidence type="ECO:0000256" key="2">
    <source>
        <dbReference type="ARBA" id="ARBA00008627"/>
    </source>
</evidence>
<feature type="transmembrane region" description="Helical" evidence="14">
    <location>
        <begin position="454"/>
        <end position="477"/>
    </location>
</feature>
<evidence type="ECO:0000256" key="11">
    <source>
        <dbReference type="ARBA" id="ARBA00023251"/>
    </source>
</evidence>
<dbReference type="PANTHER" id="PTHR34697">
    <property type="entry name" value="PHOSPHATIDYLGLYCEROL LYSYLTRANSFERASE"/>
    <property type="match status" value="1"/>
</dbReference>
<feature type="transmembrane region" description="Helical" evidence="14">
    <location>
        <begin position="281"/>
        <end position="306"/>
    </location>
</feature>
<dbReference type="GO" id="GO:0055091">
    <property type="term" value="P:phospholipid homeostasis"/>
    <property type="evidence" value="ECO:0007669"/>
    <property type="project" value="TreeGrafter"/>
</dbReference>
<keyword evidence="6" id="KW-0808">Transferase</keyword>
<evidence type="ECO:0000256" key="7">
    <source>
        <dbReference type="ARBA" id="ARBA00022692"/>
    </source>
</evidence>
<comment type="catalytic activity">
    <reaction evidence="13">
        <text>L-lysyl-tRNA(Lys) + a 1,2-diacyl-sn-glycero-3-phospho-(1'-sn-glycerol) = a 1,2-diacyl-sn-glycero-3-phospho-1'-(3'-O-L-lysyl)-sn-glycerol + tRNA(Lys)</text>
        <dbReference type="Rhea" id="RHEA:10668"/>
        <dbReference type="Rhea" id="RHEA-COMP:9696"/>
        <dbReference type="Rhea" id="RHEA-COMP:9697"/>
        <dbReference type="ChEBI" id="CHEBI:64716"/>
        <dbReference type="ChEBI" id="CHEBI:75792"/>
        <dbReference type="ChEBI" id="CHEBI:78442"/>
        <dbReference type="ChEBI" id="CHEBI:78529"/>
        <dbReference type="EC" id="2.3.2.3"/>
    </reaction>
</comment>
<dbReference type="Proteomes" id="UP000015523">
    <property type="component" value="Unassembled WGS sequence"/>
</dbReference>
<gene>
    <name evidence="16" type="ORF">M529_01275</name>
</gene>
<keyword evidence="11" id="KW-0046">Antibiotic resistance</keyword>
<evidence type="ECO:0000256" key="5">
    <source>
        <dbReference type="ARBA" id="ARBA00022475"/>
    </source>
</evidence>
<dbReference type="eggNOG" id="COG2898">
    <property type="taxonomic scope" value="Bacteria"/>
</dbReference>
<evidence type="ECO:0000256" key="4">
    <source>
        <dbReference type="ARBA" id="ARBA00021546"/>
    </source>
</evidence>
<accession>T0KKW3</accession>
<keyword evidence="5" id="KW-1003">Cell membrane</keyword>
<keyword evidence="8 14" id="KW-1133">Transmembrane helix</keyword>
<evidence type="ECO:0000259" key="15">
    <source>
        <dbReference type="Pfam" id="PF09924"/>
    </source>
</evidence>
<evidence type="ECO:0000256" key="3">
    <source>
        <dbReference type="ARBA" id="ARBA00012014"/>
    </source>
</evidence>
<dbReference type="SUPFAM" id="SSF55729">
    <property type="entry name" value="Acyl-CoA N-acyltransferases (Nat)"/>
    <property type="match status" value="1"/>
</dbReference>
<dbReference type="Pfam" id="PF09924">
    <property type="entry name" value="LPG_synthase_C"/>
    <property type="match status" value="1"/>
</dbReference>
<dbReference type="Pfam" id="PF03706">
    <property type="entry name" value="LPG_synthase_TM"/>
    <property type="match status" value="1"/>
</dbReference>
<feature type="transmembrane region" description="Helical" evidence="14">
    <location>
        <begin position="368"/>
        <end position="388"/>
    </location>
</feature>
<evidence type="ECO:0000256" key="12">
    <source>
        <dbReference type="ARBA" id="ARBA00031899"/>
    </source>
</evidence>
<feature type="transmembrane region" description="Helical" evidence="14">
    <location>
        <begin position="400"/>
        <end position="419"/>
    </location>
</feature>
<reference evidence="16 17" key="1">
    <citation type="journal article" date="2013" name="Genome Announc.">
        <title>Draft Genome Sequence of Sphingobium ummariense Strain RL-3, a Hexachlorocyclohexane-Degrading Bacterium.</title>
        <authorList>
            <person name="Kohli P."/>
            <person name="Dua A."/>
            <person name="Sangwan N."/>
            <person name="Oldach P."/>
            <person name="Khurana J.P."/>
            <person name="Lal R."/>
        </authorList>
    </citation>
    <scope>NUCLEOTIDE SEQUENCE [LARGE SCALE GENOMIC DNA]</scope>
    <source>
        <strain evidence="16 17">RL-3</strain>
    </source>
</reference>
<evidence type="ECO:0000256" key="10">
    <source>
        <dbReference type="ARBA" id="ARBA00023136"/>
    </source>
</evidence>
<dbReference type="InterPro" id="IPR051211">
    <property type="entry name" value="PG_lysyltransferase"/>
</dbReference>
<evidence type="ECO:0000313" key="17">
    <source>
        <dbReference type="Proteomes" id="UP000015523"/>
    </source>
</evidence>
<protein>
    <recommendedName>
        <fullName evidence="4">Phosphatidylglycerol lysyltransferase</fullName>
        <ecNumber evidence="3">2.3.2.3</ecNumber>
    </recommendedName>
    <alternativeName>
        <fullName evidence="12">Lysylphosphatidylglycerol synthase</fullName>
    </alternativeName>
</protein>
<feature type="transmembrane region" description="Helical" evidence="14">
    <location>
        <begin position="87"/>
        <end position="106"/>
    </location>
</feature>
<feature type="transmembrane region" description="Helical" evidence="14">
    <location>
        <begin position="12"/>
        <end position="32"/>
    </location>
</feature>
<evidence type="ECO:0000256" key="13">
    <source>
        <dbReference type="ARBA" id="ARBA00047540"/>
    </source>
</evidence>
<feature type="domain" description="Phosphatidylglycerol lysyltransferase C-terminal" evidence="15">
    <location>
        <begin position="542"/>
        <end position="826"/>
    </location>
</feature>
<dbReference type="PATRIC" id="fig|1346791.3.peg.240"/>
<dbReference type="eggNOG" id="COG0392">
    <property type="taxonomic scope" value="Bacteria"/>
</dbReference>
<dbReference type="GO" id="GO:0046677">
    <property type="term" value="P:response to antibiotic"/>
    <property type="evidence" value="ECO:0007669"/>
    <property type="project" value="UniProtKB-KW"/>
</dbReference>
<comment type="caution">
    <text evidence="16">The sequence shown here is derived from an EMBL/GenBank/DDBJ whole genome shotgun (WGS) entry which is preliminary data.</text>
</comment>
<feature type="transmembrane region" description="Helical" evidence="14">
    <location>
        <begin position="165"/>
        <end position="187"/>
    </location>
</feature>
<evidence type="ECO:0000313" key="16">
    <source>
        <dbReference type="EMBL" id="EQB33983.1"/>
    </source>
</evidence>
<dbReference type="EMBL" id="AUWY01000022">
    <property type="protein sequence ID" value="EQB33983.1"/>
    <property type="molecule type" value="Genomic_DNA"/>
</dbReference>
<feature type="transmembrane region" description="Helical" evidence="14">
    <location>
        <begin position="242"/>
        <end position="269"/>
    </location>
</feature>
<keyword evidence="17" id="KW-1185">Reference proteome</keyword>
<comment type="subcellular location">
    <subcellularLocation>
        <location evidence="1">Cell membrane</location>
        <topology evidence="1">Multi-pass membrane protein</topology>
    </subcellularLocation>
</comment>
<dbReference type="EC" id="2.3.2.3" evidence="3"/>
<evidence type="ECO:0000256" key="14">
    <source>
        <dbReference type="SAM" id="Phobius"/>
    </source>
</evidence>
<evidence type="ECO:0000256" key="1">
    <source>
        <dbReference type="ARBA" id="ARBA00004651"/>
    </source>
</evidence>
<dbReference type="GO" id="GO:0005886">
    <property type="term" value="C:plasma membrane"/>
    <property type="evidence" value="ECO:0007669"/>
    <property type="project" value="UniProtKB-SubCell"/>
</dbReference>
<name>T0KKW3_9SPHN</name>
<organism evidence="16 17">
    <name type="scientific">Sphingobium ummariense RL-3</name>
    <dbReference type="NCBI Taxonomy" id="1346791"/>
    <lineage>
        <taxon>Bacteria</taxon>
        <taxon>Pseudomonadati</taxon>
        <taxon>Pseudomonadota</taxon>
        <taxon>Alphaproteobacteria</taxon>
        <taxon>Sphingomonadales</taxon>
        <taxon>Sphingomonadaceae</taxon>
        <taxon>Sphingobium</taxon>
    </lineage>
</organism>
<dbReference type="STRING" id="1346791.M529_01275"/>
<dbReference type="InterPro" id="IPR024320">
    <property type="entry name" value="LPG_synthase_C"/>
</dbReference>
<dbReference type="GO" id="GO:0050071">
    <property type="term" value="F:phosphatidylglycerol lysyltransferase activity"/>
    <property type="evidence" value="ECO:0007669"/>
    <property type="project" value="UniProtKB-EC"/>
</dbReference>
<keyword evidence="9" id="KW-0443">Lipid metabolism</keyword>
<dbReference type="AlphaFoldDB" id="T0KKW3"/>
<dbReference type="NCBIfam" id="NF033480">
    <property type="entry name" value="bifunc_MprF"/>
    <property type="match status" value="1"/>
</dbReference>
<keyword evidence="10 14" id="KW-0472">Membrane</keyword>
<evidence type="ECO:0000256" key="8">
    <source>
        <dbReference type="ARBA" id="ARBA00022989"/>
    </source>
</evidence>
<evidence type="ECO:0000256" key="6">
    <source>
        <dbReference type="ARBA" id="ARBA00022679"/>
    </source>
</evidence>
<evidence type="ECO:0000256" key="9">
    <source>
        <dbReference type="ARBA" id="ARBA00023098"/>
    </source>
</evidence>
<keyword evidence="7 14" id="KW-0812">Transmembrane</keyword>
<dbReference type="PANTHER" id="PTHR34697:SF2">
    <property type="entry name" value="PHOSPHATIDYLGLYCEROL LYSYLTRANSFERASE"/>
    <property type="match status" value="1"/>
</dbReference>
<feature type="transmembrane region" description="Helical" evidence="14">
    <location>
        <begin position="126"/>
        <end position="153"/>
    </location>
</feature>
<feature type="transmembrane region" description="Helical" evidence="14">
    <location>
        <begin position="326"/>
        <end position="348"/>
    </location>
</feature>